<dbReference type="Proteomes" id="UP000199076">
    <property type="component" value="Unassembled WGS sequence"/>
</dbReference>
<evidence type="ECO:0000313" key="1">
    <source>
        <dbReference type="EMBL" id="SDF73344.1"/>
    </source>
</evidence>
<keyword evidence="2" id="KW-1185">Reference proteome</keyword>
<evidence type="ECO:0000313" key="2">
    <source>
        <dbReference type="Proteomes" id="UP000199076"/>
    </source>
</evidence>
<dbReference type="EMBL" id="FNBK01000009">
    <property type="protein sequence ID" value="SDF73344.1"/>
    <property type="molecule type" value="Genomic_DNA"/>
</dbReference>
<protein>
    <submittedName>
        <fullName evidence="1">Uncharacterized protein</fullName>
    </submittedName>
</protein>
<proteinExistence type="predicted"/>
<gene>
    <name evidence="1" type="ORF">SAMN05216218_1092</name>
</gene>
<dbReference type="AlphaFoldDB" id="A0A1G7NH04"/>
<reference evidence="2" key="1">
    <citation type="submission" date="2016-10" db="EMBL/GenBank/DDBJ databases">
        <authorList>
            <person name="Varghese N."/>
            <person name="Submissions S."/>
        </authorList>
    </citation>
    <scope>NUCLEOTIDE SEQUENCE [LARGE SCALE GENOMIC DNA]</scope>
    <source>
        <strain evidence="2">IBRC-M 10760</strain>
    </source>
</reference>
<sequence>MAWFENLFPPLCGNPRPVILDVDGVLIDASDTNSHVRAAVFDSVSEQILEYVS</sequence>
<name>A0A1G7NH04_9EURY</name>
<accession>A0A1G7NH04</accession>
<organism evidence="1 2">
    <name type="scientific">Halorientalis regularis</name>
    <dbReference type="NCBI Taxonomy" id="660518"/>
    <lineage>
        <taxon>Archaea</taxon>
        <taxon>Methanobacteriati</taxon>
        <taxon>Methanobacteriota</taxon>
        <taxon>Stenosarchaea group</taxon>
        <taxon>Halobacteria</taxon>
        <taxon>Halobacteriales</taxon>
        <taxon>Haloarculaceae</taxon>
        <taxon>Halorientalis</taxon>
    </lineage>
</organism>